<dbReference type="GO" id="GO:0009055">
    <property type="term" value="F:electron transfer activity"/>
    <property type="evidence" value="ECO:0007669"/>
    <property type="project" value="InterPro"/>
</dbReference>
<proteinExistence type="predicted"/>
<organism evidence="1 2">
    <name type="scientific">Flavilitoribacter nigricans (strain ATCC 23147 / DSM 23189 / NBRC 102662 / NCIMB 1420 / SS-2)</name>
    <name type="common">Lewinella nigricans</name>
    <dbReference type="NCBI Taxonomy" id="1122177"/>
    <lineage>
        <taxon>Bacteria</taxon>
        <taxon>Pseudomonadati</taxon>
        <taxon>Bacteroidota</taxon>
        <taxon>Saprospiria</taxon>
        <taxon>Saprospirales</taxon>
        <taxon>Lewinellaceae</taxon>
        <taxon>Flavilitoribacter</taxon>
    </lineage>
</organism>
<protein>
    <recommendedName>
        <fullName evidence="3">Cytochrome c domain-containing protein</fullName>
    </recommendedName>
</protein>
<dbReference type="AlphaFoldDB" id="A0A2D0MZQ1"/>
<keyword evidence="2" id="KW-1185">Reference proteome</keyword>
<evidence type="ECO:0000313" key="2">
    <source>
        <dbReference type="Proteomes" id="UP000223913"/>
    </source>
</evidence>
<evidence type="ECO:0008006" key="3">
    <source>
        <dbReference type="Google" id="ProtNLM"/>
    </source>
</evidence>
<gene>
    <name evidence="1" type="ORF">CRP01_36525</name>
</gene>
<comment type="caution">
    <text evidence="1">The sequence shown here is derived from an EMBL/GenBank/DDBJ whole genome shotgun (WGS) entry which is preliminary data.</text>
</comment>
<dbReference type="EMBL" id="PDUD01000052">
    <property type="protein sequence ID" value="PHN01608.1"/>
    <property type="molecule type" value="Genomic_DNA"/>
</dbReference>
<dbReference type="OrthoDB" id="338827at2"/>
<reference evidence="1 2" key="1">
    <citation type="submission" date="2017-10" db="EMBL/GenBank/DDBJ databases">
        <title>The draft genome sequence of Lewinella nigricans NBRC 102662.</title>
        <authorList>
            <person name="Wang K."/>
        </authorList>
    </citation>
    <scope>NUCLEOTIDE SEQUENCE [LARGE SCALE GENOMIC DNA]</scope>
    <source>
        <strain evidence="1 2">NBRC 102662</strain>
    </source>
</reference>
<dbReference type="InterPro" id="IPR036909">
    <property type="entry name" value="Cyt_c-like_dom_sf"/>
</dbReference>
<dbReference type="Proteomes" id="UP000223913">
    <property type="component" value="Unassembled WGS sequence"/>
</dbReference>
<name>A0A2D0MZQ1_FLAN2</name>
<accession>A0A2D0MZQ1</accession>
<dbReference type="SUPFAM" id="SSF46626">
    <property type="entry name" value="Cytochrome c"/>
    <property type="match status" value="1"/>
</dbReference>
<sequence>MVYKPTRILIKKNGVWVTGNYLWNAAQTDADLMENTFNPAISFIDENDNTVNISYVVPAKPDCFTCHQNRSQVTPIGPKLRNMNLVANGHNQLQSLINRQWLTGIVHPAEIPALPNSKDPNVSLELRARAYLEVNCAHCHTDDGFCAGPFNPSLRLSYATPFADTQLDDYGSSINYVMDPQRFEEVGFKMPMIGTTVPDDAGINLVKAYIESLD</sequence>
<dbReference type="GO" id="GO:0020037">
    <property type="term" value="F:heme binding"/>
    <property type="evidence" value="ECO:0007669"/>
    <property type="project" value="InterPro"/>
</dbReference>
<evidence type="ECO:0000313" key="1">
    <source>
        <dbReference type="EMBL" id="PHN01608.1"/>
    </source>
</evidence>
<dbReference type="RefSeq" id="WP_099155040.1">
    <property type="nucleotide sequence ID" value="NZ_PDUD01000052.1"/>
</dbReference>